<keyword evidence="2" id="KW-0067">ATP-binding</keyword>
<evidence type="ECO:0000256" key="1">
    <source>
        <dbReference type="ARBA" id="ARBA00022741"/>
    </source>
</evidence>
<comment type="caution">
    <text evidence="4">The sequence shown here is derived from an EMBL/GenBank/DDBJ whole genome shotgun (WGS) entry which is preliminary data.</text>
</comment>
<dbReference type="PRINTS" id="PR00038">
    <property type="entry name" value="HTHLUXR"/>
</dbReference>
<dbReference type="GO" id="GO:0006355">
    <property type="term" value="P:regulation of DNA-templated transcription"/>
    <property type="evidence" value="ECO:0007669"/>
    <property type="project" value="InterPro"/>
</dbReference>
<dbReference type="SUPFAM" id="SSF52540">
    <property type="entry name" value="P-loop containing nucleoside triphosphate hydrolases"/>
    <property type="match status" value="1"/>
</dbReference>
<keyword evidence="5" id="KW-1185">Reference proteome</keyword>
<dbReference type="GO" id="GO:0005737">
    <property type="term" value="C:cytoplasm"/>
    <property type="evidence" value="ECO:0007669"/>
    <property type="project" value="TreeGrafter"/>
</dbReference>
<organism evidence="4 5">
    <name type="scientific">Nonomuraea soli</name>
    <dbReference type="NCBI Taxonomy" id="1032476"/>
    <lineage>
        <taxon>Bacteria</taxon>
        <taxon>Bacillati</taxon>
        <taxon>Actinomycetota</taxon>
        <taxon>Actinomycetes</taxon>
        <taxon>Streptosporangiales</taxon>
        <taxon>Streptosporangiaceae</taxon>
        <taxon>Nonomuraea</taxon>
    </lineage>
</organism>
<dbReference type="Gene3D" id="1.10.10.10">
    <property type="entry name" value="Winged helix-like DNA-binding domain superfamily/Winged helix DNA-binding domain"/>
    <property type="match status" value="1"/>
</dbReference>
<dbReference type="GO" id="GO:0005524">
    <property type="term" value="F:ATP binding"/>
    <property type="evidence" value="ECO:0007669"/>
    <property type="project" value="UniProtKB-KW"/>
</dbReference>
<dbReference type="SUPFAM" id="SSF46894">
    <property type="entry name" value="C-terminal effector domain of the bipartite response regulators"/>
    <property type="match status" value="1"/>
</dbReference>
<dbReference type="Pfam" id="PF00196">
    <property type="entry name" value="GerE"/>
    <property type="match status" value="1"/>
</dbReference>
<keyword evidence="1" id="KW-0547">Nucleotide-binding</keyword>
<evidence type="ECO:0000259" key="3">
    <source>
        <dbReference type="PROSITE" id="PS50043"/>
    </source>
</evidence>
<feature type="domain" description="HTH luxR-type" evidence="3">
    <location>
        <begin position="856"/>
        <end position="921"/>
    </location>
</feature>
<dbReference type="PANTHER" id="PTHR16305:SF35">
    <property type="entry name" value="TRANSCRIPTIONAL ACTIVATOR DOMAIN"/>
    <property type="match status" value="1"/>
</dbReference>
<protein>
    <submittedName>
        <fullName evidence="4">DNA-binding CsgD family transcriptional regulator</fullName>
    </submittedName>
</protein>
<evidence type="ECO:0000313" key="5">
    <source>
        <dbReference type="Proteomes" id="UP000530928"/>
    </source>
</evidence>
<dbReference type="Gene3D" id="1.25.40.10">
    <property type="entry name" value="Tetratricopeptide repeat domain"/>
    <property type="match status" value="1"/>
</dbReference>
<proteinExistence type="predicted"/>
<dbReference type="RefSeq" id="WP_181608483.1">
    <property type="nucleotide sequence ID" value="NZ_BAABAM010000001.1"/>
</dbReference>
<dbReference type="CDD" id="cd06170">
    <property type="entry name" value="LuxR_C_like"/>
    <property type="match status" value="1"/>
</dbReference>
<dbReference type="InterPro" id="IPR000792">
    <property type="entry name" value="Tscrpt_reg_LuxR_C"/>
</dbReference>
<evidence type="ECO:0000256" key="2">
    <source>
        <dbReference type="ARBA" id="ARBA00022840"/>
    </source>
</evidence>
<dbReference type="AlphaFoldDB" id="A0A7W0HNN0"/>
<name>A0A7W0HNN0_9ACTN</name>
<dbReference type="GO" id="GO:0003677">
    <property type="term" value="F:DNA binding"/>
    <property type="evidence" value="ECO:0007669"/>
    <property type="project" value="UniProtKB-KW"/>
</dbReference>
<dbReference type="InterPro" id="IPR016032">
    <property type="entry name" value="Sig_transdc_resp-reg_C-effctor"/>
</dbReference>
<keyword evidence="4" id="KW-0238">DNA-binding</keyword>
<dbReference type="Gene3D" id="3.40.50.300">
    <property type="entry name" value="P-loop containing nucleotide triphosphate hydrolases"/>
    <property type="match status" value="1"/>
</dbReference>
<dbReference type="Pfam" id="PF13191">
    <property type="entry name" value="AAA_16"/>
    <property type="match status" value="1"/>
</dbReference>
<dbReference type="GO" id="GO:0004016">
    <property type="term" value="F:adenylate cyclase activity"/>
    <property type="evidence" value="ECO:0007669"/>
    <property type="project" value="TreeGrafter"/>
</dbReference>
<dbReference type="PROSITE" id="PS50043">
    <property type="entry name" value="HTH_LUXR_2"/>
    <property type="match status" value="1"/>
</dbReference>
<accession>A0A7W0HNN0</accession>
<dbReference type="InterPro" id="IPR036388">
    <property type="entry name" value="WH-like_DNA-bd_sf"/>
</dbReference>
<dbReference type="SMART" id="SM00421">
    <property type="entry name" value="HTH_LUXR"/>
    <property type="match status" value="1"/>
</dbReference>
<dbReference type="Proteomes" id="UP000530928">
    <property type="component" value="Unassembled WGS sequence"/>
</dbReference>
<gene>
    <name evidence="4" type="ORF">HNR30_001056</name>
</gene>
<dbReference type="InterPro" id="IPR041664">
    <property type="entry name" value="AAA_16"/>
</dbReference>
<reference evidence="4 5" key="1">
    <citation type="submission" date="2020-07" db="EMBL/GenBank/DDBJ databases">
        <title>Genomic Encyclopedia of Type Strains, Phase IV (KMG-IV): sequencing the most valuable type-strain genomes for metagenomic binning, comparative biology and taxonomic classification.</title>
        <authorList>
            <person name="Goeker M."/>
        </authorList>
    </citation>
    <scope>NUCLEOTIDE SEQUENCE [LARGE SCALE GENOMIC DNA]</scope>
    <source>
        <strain evidence="4 5">DSM 45533</strain>
    </source>
</reference>
<sequence>MSDVAAARLVGRDGEMRILREVMTHPPSVALVEGEPGIGKTRLVRAAAAQTCGPGRTLLLGHCHQLREPFPYGPVFEALRDLPQERLGELSPVTGALHAHLPELLPVLPPAPPPLADPGAERHRLFRAVRELLAAAGPAVLIIEDLHWADDGTQDLLRFLTGRPPEDLALVLTYRRPATGLPLGYANVVVSLQPLDARDVGLLAAALLHRSDLPPDFAGRLHERTSGIPFLVEEVVRALGPQQSLEQLPVPLMLREATAEQLARLSPAGLAVARAAAVLRLPVGEGPLAVVAGDLDGLVEALRLGVLHEHGDGRYGFRHPLAQEAAYATIPGPERRQAHERAVAALADADPPPLVQLTFHARRAGDLKAWLEYGTAAAQRAAAIGDTPLAVEVIESLLADPDLPASERAPLVLQLSRLAIAGLSHRRVIRLLRHLLSDEELSRDLRGEARLALGMMLSFQVGEVATGRPVLKAALRELEDQPALAARGWASLAMPGWGGEHVSVQEEWMALAERLAAAGGDPEQSTAVQANRAALAMAMGSPEVLELAPRLPVHDPSAAVRRQVARAYCNLYDLSATLGLFTLAKEYGSVGMPLAEEVGAPFPAFLAQGVALRIDWMTGRWEGLAARAAALVEETADLPFSGVEAHLVLGWLSMAAGEWTEAESHLAAAGVNQPDSIYVPMVFAAWAGMIELHLARGNPQAAAREADLAVERLRRKGVWAWGDQLVPAAVSAYLAVERSHEATVLVEELAQGIEGKMAPSAGAGLHLARGLLASGDPRRAAEYYARARGAYAAMPQPYAAARAGEAEAGALLALGDRTAAANVLAEAAERFAALGATRDAARCRHALREYGVAAPAPRRTGVLSQREREVARLVALGRTNKEIAEVLFLSRRTVETHVATLLRKLGVRSRTEIVVPAEDQSAGTTTGDH</sequence>
<dbReference type="PANTHER" id="PTHR16305">
    <property type="entry name" value="TESTICULAR SOLUBLE ADENYLYL CYCLASE"/>
    <property type="match status" value="1"/>
</dbReference>
<dbReference type="InterPro" id="IPR011990">
    <property type="entry name" value="TPR-like_helical_dom_sf"/>
</dbReference>
<dbReference type="InterPro" id="IPR027417">
    <property type="entry name" value="P-loop_NTPase"/>
</dbReference>
<evidence type="ECO:0000313" key="4">
    <source>
        <dbReference type="EMBL" id="MBA2889721.1"/>
    </source>
</evidence>
<dbReference type="EMBL" id="JACDUR010000001">
    <property type="protein sequence ID" value="MBA2889721.1"/>
    <property type="molecule type" value="Genomic_DNA"/>
</dbReference>